<evidence type="ECO:0000313" key="5">
    <source>
        <dbReference type="Proteomes" id="UP000199118"/>
    </source>
</evidence>
<accession>A0A1H2VY10</accession>
<protein>
    <recommendedName>
        <fullName evidence="3">Putative Flp pilus-assembly TadG-like N-terminal domain-containing protein</fullName>
    </recommendedName>
</protein>
<name>A0A1H2VY10_9RHOB</name>
<evidence type="ECO:0000313" key="4">
    <source>
        <dbReference type="EMBL" id="SDW73230.1"/>
    </source>
</evidence>
<evidence type="ECO:0000259" key="3">
    <source>
        <dbReference type="Pfam" id="PF13400"/>
    </source>
</evidence>
<sequence>MLSRARFAVSARPRGAAPPVPPGGAMRRGVTLARACVRDASGGALVATVLLFVALALCVGLVADVGRTHAERARLQIWLDGVALAAAAQLDGRDDALSRARWAAAEAMPPASGLFSAVAAEPGGGPAGEVGSGFSLAGLRFVSALPEGGLAAGDPTGLFTEDPALARYALAEAAPRGVSWTVLNFLVSAPEDGGAFAFAARAVATPIPRPGCGAPILAVCKAPGADPSAPLGQPGAQLRLRRAGLDAAPWGPGDYAPLGDIGDDAAGSCAGFEGDARLACLLAIAAPSNLCPLRVTPVAAPSVRVSGPLNIRFDRWGPGTEALRGDPAAAAMPADVDVLAGEAADCRGRPLSGALASHPLPDDPCFHRGYCAWSAPPPSGAALMLYQALTHGAGLPPGAATRRDLYAHEVLSGLLEPAGIESSAAPICNPLSPPRPGRREIRVAAVDCAGLGPEGGVEVESAAQVRALITRPVPHHDAFVATFDGDHQGHPIRVGDVPSQDLGPGNPGNHKDVGRAGETPNGDPDWGCGDKGRSDAEEETCAGTVWPAQDLRVTDSRGRMTYDPYRAQGLMRIEVRQARAANAPAWKNVPMIFDSAAPSGGDPDLASTGFGHVLIVSEDGDADDPDDAARGGWLLFHFDRPTRVDSLRVIDSERGGVIRLYNAIRTAPEGEFATGAAGALVPLRAGEAHDAREIARAVIPVLGDGRHAVVALGAEGVRTLAVFLPESGAVDDLVFVNDLARPNIDERLMLEVVETIPAPAALTSVLVE</sequence>
<evidence type="ECO:0000256" key="1">
    <source>
        <dbReference type="SAM" id="MobiDB-lite"/>
    </source>
</evidence>
<dbReference type="Pfam" id="PF13400">
    <property type="entry name" value="Tad"/>
    <property type="match status" value="1"/>
</dbReference>
<reference evidence="4 5" key="1">
    <citation type="submission" date="2016-10" db="EMBL/GenBank/DDBJ databases">
        <authorList>
            <person name="de Groot N.N."/>
        </authorList>
    </citation>
    <scope>NUCLEOTIDE SEQUENCE [LARGE SCALE GENOMIC DNA]</scope>
    <source>
        <strain evidence="4 5">DSM 17890</strain>
    </source>
</reference>
<dbReference type="STRING" id="356660.SAMN05444336_102207"/>
<dbReference type="RefSeq" id="WP_092680482.1">
    <property type="nucleotide sequence ID" value="NZ_FNMZ01000002.1"/>
</dbReference>
<proteinExistence type="predicted"/>
<feature type="region of interest" description="Disordered" evidence="1">
    <location>
        <begin position="485"/>
        <end position="541"/>
    </location>
</feature>
<keyword evidence="2" id="KW-1133">Transmembrane helix</keyword>
<keyword evidence="5" id="KW-1185">Reference proteome</keyword>
<organism evidence="4 5">
    <name type="scientific">Albimonas donghaensis</name>
    <dbReference type="NCBI Taxonomy" id="356660"/>
    <lineage>
        <taxon>Bacteria</taxon>
        <taxon>Pseudomonadati</taxon>
        <taxon>Pseudomonadota</taxon>
        <taxon>Alphaproteobacteria</taxon>
        <taxon>Rhodobacterales</taxon>
        <taxon>Paracoccaceae</taxon>
        <taxon>Albimonas</taxon>
    </lineage>
</organism>
<dbReference type="Proteomes" id="UP000199118">
    <property type="component" value="Unassembled WGS sequence"/>
</dbReference>
<keyword evidence="2" id="KW-0812">Transmembrane</keyword>
<keyword evidence="2" id="KW-0472">Membrane</keyword>
<gene>
    <name evidence="4" type="ORF">SAMN05444336_102207</name>
</gene>
<evidence type="ECO:0000256" key="2">
    <source>
        <dbReference type="SAM" id="Phobius"/>
    </source>
</evidence>
<feature type="transmembrane region" description="Helical" evidence="2">
    <location>
        <begin position="44"/>
        <end position="63"/>
    </location>
</feature>
<dbReference type="AlphaFoldDB" id="A0A1H2VY10"/>
<dbReference type="OrthoDB" id="6305173at2"/>
<dbReference type="EMBL" id="FNMZ01000002">
    <property type="protein sequence ID" value="SDW73230.1"/>
    <property type="molecule type" value="Genomic_DNA"/>
</dbReference>
<dbReference type="InterPro" id="IPR028087">
    <property type="entry name" value="Tad_N"/>
</dbReference>
<feature type="domain" description="Putative Flp pilus-assembly TadG-like N-terminal" evidence="3">
    <location>
        <begin position="42"/>
        <end position="89"/>
    </location>
</feature>